<evidence type="ECO:0000313" key="11">
    <source>
        <dbReference type="EMBL" id="POF61341.1"/>
    </source>
</evidence>
<dbReference type="GO" id="GO:0000162">
    <property type="term" value="P:L-tryptophan biosynthetic process"/>
    <property type="evidence" value="ECO:0007669"/>
    <property type="project" value="UniProtKB-UniRule"/>
</dbReference>
<dbReference type="UniPathway" id="UPA00035">
    <property type="reaction ID" value="UER00042"/>
</dbReference>
<evidence type="ECO:0000256" key="1">
    <source>
        <dbReference type="ARBA" id="ARBA00001164"/>
    </source>
</evidence>
<keyword evidence="7 9" id="KW-0057">Aromatic amino acid biosynthesis</keyword>
<dbReference type="InterPro" id="IPR013785">
    <property type="entry name" value="Aldolase_TIM"/>
</dbReference>
<dbReference type="InterPro" id="IPR001240">
    <property type="entry name" value="PRAI_dom"/>
</dbReference>
<dbReference type="EC" id="5.3.1.24" evidence="3 9"/>
<keyword evidence="8 9" id="KW-0413">Isomerase</keyword>
<keyword evidence="5 9" id="KW-0028">Amino-acid biosynthesis</keyword>
<evidence type="ECO:0000256" key="4">
    <source>
        <dbReference type="ARBA" id="ARBA00022272"/>
    </source>
</evidence>
<dbReference type="GO" id="GO:0004640">
    <property type="term" value="F:phosphoribosylanthranilate isomerase activity"/>
    <property type="evidence" value="ECO:0007669"/>
    <property type="project" value="UniProtKB-UniRule"/>
</dbReference>
<keyword evidence="12" id="KW-1185">Reference proteome</keyword>
<comment type="catalytic activity">
    <reaction evidence="1 9">
        <text>N-(5-phospho-beta-D-ribosyl)anthranilate = 1-(2-carboxyphenylamino)-1-deoxy-D-ribulose 5-phosphate</text>
        <dbReference type="Rhea" id="RHEA:21540"/>
        <dbReference type="ChEBI" id="CHEBI:18277"/>
        <dbReference type="ChEBI" id="CHEBI:58613"/>
        <dbReference type="EC" id="5.3.1.24"/>
    </reaction>
</comment>
<gene>
    <name evidence="9" type="primary">trpF</name>
    <name evidence="11" type="ORF">KMAL_30320</name>
</gene>
<evidence type="ECO:0000256" key="8">
    <source>
        <dbReference type="ARBA" id="ARBA00023235"/>
    </source>
</evidence>
<proteinExistence type="inferred from homology"/>
<sequence>MAMGANITGVKICGITEAVALDTAIEAGARWVGFVFFGPSPRNVAPDVAKMLAAQVPDGGPGRIGLFVKPTDAEITRVLDTVTLDGLQVYAPEARAMEIRARFGLPVWRAVGIAARSDLPSATGLDGLVIESRPPAGSTRPGGNARCLDWGLTEGWRAPAPWMLAGGLKPDNVADAIMRSGARAVDVSSGVESAPGVKSATLIRAFITAAMNAFRA</sequence>
<evidence type="ECO:0000256" key="9">
    <source>
        <dbReference type="HAMAP-Rule" id="MF_00135"/>
    </source>
</evidence>
<comment type="caution">
    <text evidence="11">The sequence shown here is derived from an EMBL/GenBank/DDBJ whole genome shotgun (WGS) entry which is preliminary data.</text>
</comment>
<evidence type="ECO:0000256" key="2">
    <source>
        <dbReference type="ARBA" id="ARBA00004664"/>
    </source>
</evidence>
<reference evidence="11 12" key="1">
    <citation type="submission" date="2018-01" db="EMBL/GenBank/DDBJ databases">
        <title>Draft Genome Sequence of Komagataeibacter maltaceti LMG 1529, a Vinegar Producing Acetic Acid Bacterium Isolated from Malt Vinegar Brewery Acetifiers.</title>
        <authorList>
            <person name="Zhang Q."/>
            <person name="Hollensteiner J."/>
            <person name="Poehlein A."/>
            <person name="Daniel R."/>
        </authorList>
    </citation>
    <scope>NUCLEOTIDE SEQUENCE [LARGE SCALE GENOMIC DNA]</scope>
    <source>
        <strain evidence="11 12">LMG 1529</strain>
    </source>
</reference>
<dbReference type="AlphaFoldDB" id="A0A2S3VXK6"/>
<comment type="similarity">
    <text evidence="9">Belongs to the TrpF family.</text>
</comment>
<dbReference type="CDD" id="cd00405">
    <property type="entry name" value="PRAI"/>
    <property type="match status" value="1"/>
</dbReference>
<evidence type="ECO:0000259" key="10">
    <source>
        <dbReference type="Pfam" id="PF00697"/>
    </source>
</evidence>
<dbReference type="InterPro" id="IPR044643">
    <property type="entry name" value="TrpF_fam"/>
</dbReference>
<name>A0A2S3VXK6_9PROT</name>
<feature type="domain" description="N-(5'phosphoribosyl) anthranilate isomerase (PRAI)" evidence="10">
    <location>
        <begin position="10"/>
        <end position="208"/>
    </location>
</feature>
<dbReference type="PANTHER" id="PTHR42894">
    <property type="entry name" value="N-(5'-PHOSPHORIBOSYL)ANTHRANILATE ISOMERASE"/>
    <property type="match status" value="1"/>
</dbReference>
<accession>A0A2S3VXK6</accession>
<dbReference type="Pfam" id="PF00697">
    <property type="entry name" value="PRAI"/>
    <property type="match status" value="1"/>
</dbReference>
<evidence type="ECO:0000256" key="5">
    <source>
        <dbReference type="ARBA" id="ARBA00022605"/>
    </source>
</evidence>
<evidence type="ECO:0000256" key="7">
    <source>
        <dbReference type="ARBA" id="ARBA00023141"/>
    </source>
</evidence>
<dbReference type="NCBIfam" id="NF002295">
    <property type="entry name" value="PRK01222.1-1"/>
    <property type="match status" value="1"/>
</dbReference>
<dbReference type="HAMAP" id="MF_00135">
    <property type="entry name" value="PRAI"/>
    <property type="match status" value="1"/>
</dbReference>
<organism evidence="11 12">
    <name type="scientific">Novacetimonas maltaceti</name>
    <dbReference type="NCBI Taxonomy" id="1203393"/>
    <lineage>
        <taxon>Bacteria</taxon>
        <taxon>Pseudomonadati</taxon>
        <taxon>Pseudomonadota</taxon>
        <taxon>Alphaproteobacteria</taxon>
        <taxon>Acetobacterales</taxon>
        <taxon>Acetobacteraceae</taxon>
        <taxon>Novacetimonas</taxon>
    </lineage>
</organism>
<evidence type="ECO:0000256" key="3">
    <source>
        <dbReference type="ARBA" id="ARBA00012572"/>
    </source>
</evidence>
<dbReference type="EMBL" id="POTC01000079">
    <property type="protein sequence ID" value="POF61341.1"/>
    <property type="molecule type" value="Genomic_DNA"/>
</dbReference>
<dbReference type="SUPFAM" id="SSF51366">
    <property type="entry name" value="Ribulose-phoshate binding barrel"/>
    <property type="match status" value="1"/>
</dbReference>
<keyword evidence="6 9" id="KW-0822">Tryptophan biosynthesis</keyword>
<comment type="pathway">
    <text evidence="2 9">Amino-acid biosynthesis; L-tryptophan biosynthesis; L-tryptophan from chorismate: step 3/5.</text>
</comment>
<evidence type="ECO:0000313" key="12">
    <source>
        <dbReference type="Proteomes" id="UP000237344"/>
    </source>
</evidence>
<dbReference type="PANTHER" id="PTHR42894:SF1">
    <property type="entry name" value="N-(5'-PHOSPHORIBOSYL)ANTHRANILATE ISOMERASE"/>
    <property type="match status" value="1"/>
</dbReference>
<evidence type="ECO:0000256" key="6">
    <source>
        <dbReference type="ARBA" id="ARBA00022822"/>
    </source>
</evidence>
<dbReference type="InterPro" id="IPR011060">
    <property type="entry name" value="RibuloseP-bd_barrel"/>
</dbReference>
<dbReference type="Proteomes" id="UP000237344">
    <property type="component" value="Unassembled WGS sequence"/>
</dbReference>
<protein>
    <recommendedName>
        <fullName evidence="4 9">N-(5'-phosphoribosyl)anthranilate isomerase</fullName>
        <shortName evidence="9">PRAI</shortName>
        <ecNumber evidence="3 9">5.3.1.24</ecNumber>
    </recommendedName>
</protein>
<dbReference type="Gene3D" id="3.20.20.70">
    <property type="entry name" value="Aldolase class I"/>
    <property type="match status" value="1"/>
</dbReference>